<dbReference type="AlphaFoldDB" id="E3ME77"/>
<evidence type="ECO:0000313" key="20">
    <source>
        <dbReference type="EMBL" id="EFO99431.1"/>
    </source>
</evidence>
<feature type="transmembrane region" description="Helical" evidence="19">
    <location>
        <begin position="136"/>
        <end position="159"/>
    </location>
</feature>
<evidence type="ECO:0000256" key="15">
    <source>
        <dbReference type="ARBA" id="ARBA00064300"/>
    </source>
</evidence>
<dbReference type="EMBL" id="DS268438">
    <property type="protein sequence ID" value="EFO99431.1"/>
    <property type="molecule type" value="Genomic_DNA"/>
</dbReference>
<evidence type="ECO:0000256" key="12">
    <source>
        <dbReference type="ARBA" id="ARBA00023273"/>
    </source>
</evidence>
<dbReference type="PANTHER" id="PTHR22943">
    <property type="entry name" value="7-TRANSMEMBRANE DOMAIN RECEPTOR C.ELEGANS"/>
    <property type="match status" value="1"/>
</dbReference>
<dbReference type="OMA" id="QHQLFNA"/>
<feature type="transmembrane region" description="Helical" evidence="19">
    <location>
        <begin position="254"/>
        <end position="282"/>
    </location>
</feature>
<keyword evidence="11" id="KW-0325">Glycoprotein</keyword>
<evidence type="ECO:0000256" key="13">
    <source>
        <dbReference type="ARBA" id="ARBA00054965"/>
    </source>
</evidence>
<proteinExistence type="inferred from homology"/>
<evidence type="ECO:0000256" key="11">
    <source>
        <dbReference type="ARBA" id="ARBA00023180"/>
    </source>
</evidence>
<evidence type="ECO:0000256" key="2">
    <source>
        <dbReference type="ARBA" id="ARBA00022475"/>
    </source>
</evidence>
<sequence length="350" mass="40246">MTEHVFWRDILNYFKYFCSGCSTIFNIILIVLVFFRSPKSLGAYKYLMIYISAFDLYYSLWDAATEPIVYSYGSAFTVFRNCKNSIFNREISFYIVLIYCGCFTFSLACFGVHFVYRYGTLNNSFRERYLSGKRVIIIFLIPVIYGCWWGVISGIMFHYDDYTDAYLKTAIQTDFGYDIEDISTMVIFFYLPDENGSLHPHWQALATMSNVWFMSFTSMFCVGYCGINCYRSISKALAATQTQSKAAKTLQHQLFNALVIQTLIPSVLMYLPLFFVFALPIFGINIPYASSCISATISLYTAIDPLPSMFIIKTYRKAIISTICSVDHAKNFCYRGSHKSTVVVHIFSAR</sequence>
<comment type="subcellular location">
    <subcellularLocation>
        <location evidence="1">Cell projection</location>
        <location evidence="1">Cilium membrane</location>
        <topology evidence="1">Multi-pass membrane protein</topology>
    </subcellularLocation>
</comment>
<keyword evidence="7 19" id="KW-1133">Transmembrane helix</keyword>
<dbReference type="GO" id="GO:0038022">
    <property type="term" value="F:G protein-coupled olfactory receptor activity"/>
    <property type="evidence" value="ECO:0007669"/>
    <property type="project" value="TreeGrafter"/>
</dbReference>
<evidence type="ECO:0000256" key="5">
    <source>
        <dbReference type="ARBA" id="ARBA00022692"/>
    </source>
</evidence>
<dbReference type="GO" id="GO:0042048">
    <property type="term" value="P:olfactory behavior"/>
    <property type="evidence" value="ECO:0007669"/>
    <property type="project" value="TreeGrafter"/>
</dbReference>
<evidence type="ECO:0000256" key="16">
    <source>
        <dbReference type="ARBA" id="ARBA00067967"/>
    </source>
</evidence>
<keyword evidence="10" id="KW-0675">Receptor</keyword>
<dbReference type="SUPFAM" id="SSF81321">
    <property type="entry name" value="Family A G protein-coupled receptor-like"/>
    <property type="match status" value="1"/>
</dbReference>
<dbReference type="PANTHER" id="PTHR22943:SF109">
    <property type="entry name" value="SEVEN TM RECEPTOR"/>
    <property type="match status" value="1"/>
</dbReference>
<keyword evidence="8" id="KW-0969">Cilium</keyword>
<evidence type="ECO:0000256" key="19">
    <source>
        <dbReference type="SAM" id="Phobius"/>
    </source>
</evidence>
<evidence type="ECO:0000256" key="17">
    <source>
        <dbReference type="ARBA" id="ARBA00078653"/>
    </source>
</evidence>
<evidence type="ECO:0000256" key="7">
    <source>
        <dbReference type="ARBA" id="ARBA00022989"/>
    </source>
</evidence>
<evidence type="ECO:0000256" key="8">
    <source>
        <dbReference type="ARBA" id="ARBA00023069"/>
    </source>
</evidence>
<feature type="transmembrane region" description="Helical" evidence="19">
    <location>
        <begin position="211"/>
        <end position="233"/>
    </location>
</feature>
<keyword evidence="12" id="KW-0966">Cell projection</keyword>
<dbReference type="eggNOG" id="ENOG502TH5Q">
    <property type="taxonomic scope" value="Eukaryota"/>
</dbReference>
<evidence type="ECO:0000256" key="6">
    <source>
        <dbReference type="ARBA" id="ARBA00022725"/>
    </source>
</evidence>
<keyword evidence="6" id="KW-0552">Olfaction</keyword>
<feature type="transmembrane region" description="Helical" evidence="19">
    <location>
        <begin position="13"/>
        <end position="35"/>
    </location>
</feature>
<dbReference type="Proteomes" id="UP000008281">
    <property type="component" value="Unassembled WGS sequence"/>
</dbReference>
<feature type="transmembrane region" description="Helical" evidence="19">
    <location>
        <begin position="91"/>
        <end position="116"/>
    </location>
</feature>
<protein>
    <recommendedName>
        <fullName evidence="16">Serpentine receptor class r-10</fullName>
    </recommendedName>
    <alternativeName>
        <fullName evidence="17">Odorant response abnormal protein 10</fullName>
    </alternativeName>
    <alternativeName>
        <fullName evidence="18">Olfactory receptor 10</fullName>
    </alternativeName>
</protein>
<dbReference type="GO" id="GO:0060170">
    <property type="term" value="C:ciliary membrane"/>
    <property type="evidence" value="ECO:0007669"/>
    <property type="project" value="UniProtKB-SubCell"/>
</dbReference>
<evidence type="ECO:0000256" key="3">
    <source>
        <dbReference type="ARBA" id="ARBA00022500"/>
    </source>
</evidence>
<evidence type="ECO:0000256" key="9">
    <source>
        <dbReference type="ARBA" id="ARBA00023136"/>
    </source>
</evidence>
<dbReference type="Pfam" id="PF10326">
    <property type="entry name" value="7TM_GPCR_Str"/>
    <property type="match status" value="1"/>
</dbReference>
<dbReference type="GO" id="GO:0006935">
    <property type="term" value="P:chemotaxis"/>
    <property type="evidence" value="ECO:0007669"/>
    <property type="project" value="UniProtKB-KW"/>
</dbReference>
<dbReference type="InterPro" id="IPR019428">
    <property type="entry name" value="7TM_GPCR_serpentine_rcpt_Str"/>
</dbReference>
<dbReference type="InParanoid" id="E3ME77"/>
<evidence type="ECO:0000256" key="10">
    <source>
        <dbReference type="ARBA" id="ARBA00023170"/>
    </source>
</evidence>
<keyword evidence="2" id="KW-1003">Cell membrane</keyword>
<keyword evidence="4" id="KW-0716">Sensory transduction</keyword>
<feature type="transmembrane region" description="Helical" evidence="19">
    <location>
        <begin position="288"/>
        <end position="312"/>
    </location>
</feature>
<evidence type="ECO:0000256" key="14">
    <source>
        <dbReference type="ARBA" id="ARBA00061678"/>
    </source>
</evidence>
<keyword evidence="3" id="KW-0145">Chemotaxis</keyword>
<evidence type="ECO:0000256" key="18">
    <source>
        <dbReference type="ARBA" id="ARBA00082489"/>
    </source>
</evidence>
<dbReference type="FunFam" id="1.20.1070.10:FF:000128">
    <property type="entry name" value="Seven TM Receptor"/>
    <property type="match status" value="1"/>
</dbReference>
<comment type="subunit">
    <text evidence="15">Interacts with odr-4.</text>
</comment>
<keyword evidence="21" id="KW-1185">Reference proteome</keyword>
<organism evidence="21">
    <name type="scientific">Caenorhabditis remanei</name>
    <name type="common">Caenorhabditis vulgaris</name>
    <dbReference type="NCBI Taxonomy" id="31234"/>
    <lineage>
        <taxon>Eukaryota</taxon>
        <taxon>Metazoa</taxon>
        <taxon>Ecdysozoa</taxon>
        <taxon>Nematoda</taxon>
        <taxon>Chromadorea</taxon>
        <taxon>Rhabditida</taxon>
        <taxon>Rhabditina</taxon>
        <taxon>Rhabditomorpha</taxon>
        <taxon>Rhabditoidea</taxon>
        <taxon>Rhabditidae</taxon>
        <taxon>Peloderinae</taxon>
        <taxon>Caenorhabditis</taxon>
    </lineage>
</organism>
<comment type="function">
    <text evidence="13">An odorant receptor which affects chemotaxis to the volatile odorant diacetyl. Specifies AWA neuronal cell fate via the odr-7 pathway.</text>
</comment>
<gene>
    <name evidence="20" type="ORF">CRE_22449</name>
</gene>
<evidence type="ECO:0000256" key="4">
    <source>
        <dbReference type="ARBA" id="ARBA00022606"/>
    </source>
</evidence>
<accession>E3ME77</accession>
<dbReference type="HOGENOM" id="CLU_036335_2_0_1"/>
<evidence type="ECO:0000256" key="1">
    <source>
        <dbReference type="ARBA" id="ARBA00004272"/>
    </source>
</evidence>
<dbReference type="OrthoDB" id="5793229at2759"/>
<evidence type="ECO:0000313" key="21">
    <source>
        <dbReference type="Proteomes" id="UP000008281"/>
    </source>
</evidence>
<keyword evidence="5 19" id="KW-0812">Transmembrane</keyword>
<keyword evidence="9 19" id="KW-0472">Membrane</keyword>
<reference evidence="20" key="1">
    <citation type="submission" date="2007-07" db="EMBL/GenBank/DDBJ databases">
        <title>PCAP assembly of the Caenorhabditis remanei genome.</title>
        <authorList>
            <consortium name="The Caenorhabditis remanei Sequencing Consortium"/>
            <person name="Wilson R.K."/>
        </authorList>
    </citation>
    <scope>NUCLEOTIDE SEQUENCE [LARGE SCALE GENOMIC DNA]</scope>
    <source>
        <strain evidence="20">PB4641</strain>
    </source>
</reference>
<comment type="similarity">
    <text evidence="14">Belongs to the nematode receptor-like protein str family.</text>
</comment>
<name>E3ME77_CAERE</name>